<organism evidence="3 4">
    <name type="scientific">Sphingopyxis flava</name>
    <dbReference type="NCBI Taxonomy" id="1507287"/>
    <lineage>
        <taxon>Bacteria</taxon>
        <taxon>Pseudomonadati</taxon>
        <taxon>Pseudomonadota</taxon>
        <taxon>Alphaproteobacteria</taxon>
        <taxon>Sphingomonadales</taxon>
        <taxon>Sphingomonadaceae</taxon>
        <taxon>Sphingopyxis</taxon>
    </lineage>
</organism>
<reference evidence="4" key="1">
    <citation type="submission" date="2017-02" db="EMBL/GenBank/DDBJ databases">
        <authorList>
            <person name="Varghese N."/>
            <person name="Submissions S."/>
        </authorList>
    </citation>
    <scope>NUCLEOTIDE SEQUENCE [LARGE SCALE GENOMIC DNA]</scope>
    <source>
        <strain evidence="4">R11H</strain>
    </source>
</reference>
<evidence type="ECO:0000313" key="4">
    <source>
        <dbReference type="Proteomes" id="UP000190044"/>
    </source>
</evidence>
<name>A0A1T5DTL4_9SPHN</name>
<dbReference type="OrthoDB" id="7257056at2"/>
<feature type="domain" description="RES" evidence="2">
    <location>
        <begin position="68"/>
        <end position="213"/>
    </location>
</feature>
<gene>
    <name evidence="3" type="ORF">SAMN06295937_101649</name>
</gene>
<dbReference type="SMART" id="SM00953">
    <property type="entry name" value="RES"/>
    <property type="match status" value="1"/>
</dbReference>
<accession>A0A1T5DTL4</accession>
<dbReference type="RefSeq" id="WP_079639235.1">
    <property type="nucleotide sequence ID" value="NZ_FUYP01000016.1"/>
</dbReference>
<dbReference type="Proteomes" id="UP000190044">
    <property type="component" value="Unassembled WGS sequence"/>
</dbReference>
<keyword evidence="4" id="KW-1185">Reference proteome</keyword>
<proteinExistence type="predicted"/>
<evidence type="ECO:0000259" key="2">
    <source>
        <dbReference type="SMART" id="SM00953"/>
    </source>
</evidence>
<dbReference type="Pfam" id="PF08808">
    <property type="entry name" value="RES"/>
    <property type="match status" value="1"/>
</dbReference>
<evidence type="ECO:0000313" key="3">
    <source>
        <dbReference type="EMBL" id="SKB75074.1"/>
    </source>
</evidence>
<sequence>MARKADTTTATPSLAPTTPAPVTPAAGAAAIVIPTPPVNLTKLIRTITWPKTQVIHRIHQDRFRGDEFNRGPNGNARFSPICDAKGNSIPTIYGGETFDCAAMESVFHDVPFAPGLKSLAKRKLKGHHYSQLLSRTDLVLVDLSTTALRNLGIKRGELIETEKDIYPQTRKWAEAIHAQCPEVQGLCWVSRQDDRSLAIVLFGDRVGKTPLSGHAPSVDIVADDPTYADVMTLATRIGVKVTGK</sequence>
<evidence type="ECO:0000256" key="1">
    <source>
        <dbReference type="SAM" id="MobiDB-lite"/>
    </source>
</evidence>
<feature type="region of interest" description="Disordered" evidence="1">
    <location>
        <begin position="1"/>
        <end position="21"/>
    </location>
</feature>
<dbReference type="EMBL" id="FUYP01000016">
    <property type="protein sequence ID" value="SKB75074.1"/>
    <property type="molecule type" value="Genomic_DNA"/>
</dbReference>
<feature type="compositionally biased region" description="Low complexity" evidence="1">
    <location>
        <begin position="7"/>
        <end position="17"/>
    </location>
</feature>
<protein>
    <submittedName>
        <fullName evidence="3">RES domain-containing protein</fullName>
    </submittedName>
</protein>
<dbReference type="InterPro" id="IPR014914">
    <property type="entry name" value="RES_dom"/>
</dbReference>
<dbReference type="AlphaFoldDB" id="A0A1T5DTL4"/>